<feature type="region of interest" description="Disordered" evidence="1">
    <location>
        <begin position="62"/>
        <end position="100"/>
    </location>
</feature>
<gene>
    <name evidence="2" type="ORF">MNOR_LOCUS538</name>
</gene>
<dbReference type="EMBL" id="CAXKWB010000122">
    <property type="protein sequence ID" value="CAL4059416.1"/>
    <property type="molecule type" value="Genomic_DNA"/>
</dbReference>
<feature type="compositionally biased region" description="Polar residues" evidence="1">
    <location>
        <begin position="212"/>
        <end position="226"/>
    </location>
</feature>
<feature type="non-terminal residue" evidence="2">
    <location>
        <position position="683"/>
    </location>
</feature>
<dbReference type="PANTHER" id="PTHR28678">
    <property type="entry name" value="CODANIN-1"/>
    <property type="match status" value="1"/>
</dbReference>
<keyword evidence="3" id="KW-1185">Reference proteome</keyword>
<feature type="region of interest" description="Disordered" evidence="1">
    <location>
        <begin position="203"/>
        <end position="261"/>
    </location>
</feature>
<organism evidence="2 3">
    <name type="scientific">Meganyctiphanes norvegica</name>
    <name type="common">Northern krill</name>
    <name type="synonym">Thysanopoda norvegica</name>
    <dbReference type="NCBI Taxonomy" id="48144"/>
    <lineage>
        <taxon>Eukaryota</taxon>
        <taxon>Metazoa</taxon>
        <taxon>Ecdysozoa</taxon>
        <taxon>Arthropoda</taxon>
        <taxon>Crustacea</taxon>
        <taxon>Multicrustacea</taxon>
        <taxon>Malacostraca</taxon>
        <taxon>Eumalacostraca</taxon>
        <taxon>Eucarida</taxon>
        <taxon>Euphausiacea</taxon>
        <taxon>Euphausiidae</taxon>
        <taxon>Meganyctiphanes</taxon>
    </lineage>
</organism>
<evidence type="ECO:0000256" key="1">
    <source>
        <dbReference type="SAM" id="MobiDB-lite"/>
    </source>
</evidence>
<evidence type="ECO:0000313" key="2">
    <source>
        <dbReference type="EMBL" id="CAL4059416.1"/>
    </source>
</evidence>
<protein>
    <submittedName>
        <fullName evidence="2">Uncharacterized protein</fullName>
    </submittedName>
</protein>
<dbReference type="PANTHER" id="PTHR28678:SF1">
    <property type="entry name" value="CODANIN-1"/>
    <property type="match status" value="1"/>
</dbReference>
<name>A0AAV2PKU9_MEGNR</name>
<dbReference type="GO" id="GO:0006325">
    <property type="term" value="P:chromatin organization"/>
    <property type="evidence" value="ECO:0007669"/>
    <property type="project" value="TreeGrafter"/>
</dbReference>
<sequence>AGVLEDLEPLKVEFVPVFLNFLRDQTQGLVSVCGSVVTPNKIPTPARVTKYISPAKDNASFRQRGCNKNASGRAKTLRFSDAPAKNESNSNSKCEDSHVPDLESVLRESQQSPITPNNYNTSFSMKSNSNTTNNNNTPKMQQLNSRMKSSTPRSISFSTPKYDNSSGGYRGKRHSLEGLGKPEMRHSEQRLSLGDFIMTPEVKRGNKKKGNSPLTREANYNSNNKGGVQRLEPHKENVFDSSDQEAFPPMGSEKQAKRRINPTRITPVANNTKTKLFPAETSKSIFGVPQGAPPPNSPFLATEEENVSVGSALEEERQLLRIKRQENPTGMSPIGKTSGCESPPLFIRQEPLPFTEPDPDQVTHAEFILPLAQTYSQLILFNMVPNIMVELYYLFQLLTVKAIEDEQLQQQQELVNMNTRDPTTFNHFTSIHNCIFFATKGLHGAVELLKLLDRGCLRLLAENLRIHLFCPELQKSLAAWCDAPLPSAPRPQPPKSPIGGVSFQTDTDNRNNFPCDSAFHTFRKQRDSFYEVIRAWEENHLAPGWSFTQTLGSRIRALLTLRPGPINYTHFARLFQSQLLVMCKPDDDNTHTTPHDTESLSFLTALKKSQPEKFKRLHERLVTPSKLGGPCPAPAFQGAQEFFHDFIVTAGSFMFNQHLKDVLVSQILSMNEREFTIEENEEE</sequence>
<feature type="region of interest" description="Disordered" evidence="1">
    <location>
        <begin position="146"/>
        <end position="178"/>
    </location>
</feature>
<evidence type="ECO:0000313" key="3">
    <source>
        <dbReference type="Proteomes" id="UP001497623"/>
    </source>
</evidence>
<accession>A0AAV2PKU9</accession>
<dbReference type="Proteomes" id="UP001497623">
    <property type="component" value="Unassembled WGS sequence"/>
</dbReference>
<comment type="caution">
    <text evidence="2">The sequence shown here is derived from an EMBL/GenBank/DDBJ whole genome shotgun (WGS) entry which is preliminary data.</text>
</comment>
<dbReference type="AlphaFoldDB" id="A0AAV2PKU9"/>
<feature type="compositionally biased region" description="Polar residues" evidence="1">
    <location>
        <begin position="146"/>
        <end position="167"/>
    </location>
</feature>
<proteinExistence type="predicted"/>
<dbReference type="GO" id="GO:0005634">
    <property type="term" value="C:nucleus"/>
    <property type="evidence" value="ECO:0007669"/>
    <property type="project" value="TreeGrafter"/>
</dbReference>
<feature type="non-terminal residue" evidence="2">
    <location>
        <position position="1"/>
    </location>
</feature>
<reference evidence="2 3" key="1">
    <citation type="submission" date="2024-05" db="EMBL/GenBank/DDBJ databases">
        <authorList>
            <person name="Wallberg A."/>
        </authorList>
    </citation>
    <scope>NUCLEOTIDE SEQUENCE [LARGE SCALE GENOMIC DNA]</scope>
</reference>
<dbReference type="InterPro" id="IPR040031">
    <property type="entry name" value="Codanin-1"/>
</dbReference>